<keyword evidence="4" id="KW-1185">Reference proteome</keyword>
<evidence type="ECO:0000259" key="2">
    <source>
        <dbReference type="Pfam" id="PF13946"/>
    </source>
</evidence>
<accession>A0ABV4YJY5</accession>
<dbReference type="InterPro" id="IPR025282">
    <property type="entry name" value="DUF4214"/>
</dbReference>
<feature type="compositionally biased region" description="Polar residues" evidence="1">
    <location>
        <begin position="286"/>
        <end position="295"/>
    </location>
</feature>
<evidence type="ECO:0000313" key="3">
    <source>
        <dbReference type="EMBL" id="MFB2939057.1"/>
    </source>
</evidence>
<feature type="region of interest" description="Disordered" evidence="1">
    <location>
        <begin position="230"/>
        <end position="382"/>
    </location>
</feature>
<evidence type="ECO:0000313" key="4">
    <source>
        <dbReference type="Proteomes" id="UP001576776"/>
    </source>
</evidence>
<protein>
    <submittedName>
        <fullName evidence="3">DUF4214 domain-containing protein</fullName>
    </submittedName>
</protein>
<reference evidence="3 4" key="1">
    <citation type="submission" date="2024-09" db="EMBL/GenBank/DDBJ databases">
        <title>Floridaenema gen nov. (Aerosakkonemataceae, Aerosakkonematales ord. nov., Cyanobacteria) from benthic tropical and subtropical fresh waters, with the description of four new species.</title>
        <authorList>
            <person name="Moretto J.A."/>
            <person name="Berthold D.E."/>
            <person name="Lefler F.W."/>
            <person name="Huang I.-S."/>
            <person name="Laughinghouse H. IV."/>
        </authorList>
    </citation>
    <scope>NUCLEOTIDE SEQUENCE [LARGE SCALE GENOMIC DNA]</scope>
    <source>
        <strain evidence="3 4">BLCC-F154</strain>
    </source>
</reference>
<dbReference type="Proteomes" id="UP001576776">
    <property type="component" value="Unassembled WGS sequence"/>
</dbReference>
<proteinExistence type="predicted"/>
<evidence type="ECO:0000256" key="1">
    <source>
        <dbReference type="SAM" id="MobiDB-lite"/>
    </source>
</evidence>
<comment type="caution">
    <text evidence="3">The sequence shown here is derived from an EMBL/GenBank/DDBJ whole genome shotgun (WGS) entry which is preliminary data.</text>
</comment>
<gene>
    <name evidence="3" type="ORF">ACE1B6_27710</name>
</gene>
<organism evidence="3 4">
    <name type="scientific">Floridaenema fluviatile BLCC-F154</name>
    <dbReference type="NCBI Taxonomy" id="3153640"/>
    <lineage>
        <taxon>Bacteria</taxon>
        <taxon>Bacillati</taxon>
        <taxon>Cyanobacteriota</taxon>
        <taxon>Cyanophyceae</taxon>
        <taxon>Oscillatoriophycideae</taxon>
        <taxon>Aerosakkonematales</taxon>
        <taxon>Aerosakkonemataceae</taxon>
        <taxon>Floridanema</taxon>
        <taxon>Floridanema fluviatile</taxon>
    </lineage>
</organism>
<dbReference type="RefSeq" id="WP_413260532.1">
    <property type="nucleotide sequence ID" value="NZ_JBHFNS010000093.1"/>
</dbReference>
<feature type="domain" description="DUF4214" evidence="2">
    <location>
        <begin position="182"/>
        <end position="225"/>
    </location>
</feature>
<dbReference type="EMBL" id="JBHFNS010000093">
    <property type="protein sequence ID" value="MFB2939057.1"/>
    <property type="molecule type" value="Genomic_DNA"/>
</dbReference>
<feature type="compositionally biased region" description="Low complexity" evidence="1">
    <location>
        <begin position="235"/>
        <end position="264"/>
    </location>
</feature>
<name>A0ABV4YJY5_9CYAN</name>
<dbReference type="Pfam" id="PF13946">
    <property type="entry name" value="DUF4214"/>
    <property type="match status" value="1"/>
</dbReference>
<sequence length="382" mass="44752">MNLKTIATTTLLIGLGLTQPLSAETIENVKQTVAKAKPIKVDLSRSSLPNNNAKQLYIQFGIQPFSYSPLYWSWGLFFGDYYDNYYDPFYSAFGYYGDRYYRNPYYGDRYYDYGDRYYGRRYRRGYNYYYSVDQIRDIYREVLGRDPDYRGLRTWLGERRSGDSLREIRRDIARSDEAVAKVNQIYREVLGRNADRNGIRTWTNRLAAGASLSEIRRDIENSPEARSLRNRRYPRYYNPSFNYSQPRRYTPPTTVYPPTRVSPSRGYSAPVRNFPTNNVPAVRYPNRNSPRNTTPAVRYPNRNFPRNTTPAVGFPNRNFPPATLSPSNRTPSRRYSPADNYQQPTRRYSPSRNNSPRIDYNRRNSGSTFSPAVPSSPPRIQR</sequence>
<feature type="compositionally biased region" description="Low complexity" evidence="1">
    <location>
        <begin position="346"/>
        <end position="357"/>
    </location>
</feature>